<gene>
    <name evidence="2" type="ORF">LMG23992_05189</name>
</gene>
<protein>
    <recommendedName>
        <fullName evidence="4">DUF1840 domain-containing protein</fullName>
    </recommendedName>
</protein>
<reference evidence="2 3" key="1">
    <citation type="submission" date="2021-08" db="EMBL/GenBank/DDBJ databases">
        <authorList>
            <person name="Peeters C."/>
        </authorList>
    </citation>
    <scope>NUCLEOTIDE SEQUENCE [LARGE SCALE GENOMIC DNA]</scope>
    <source>
        <strain evidence="2 3">LMG 23992</strain>
    </source>
</reference>
<proteinExistence type="predicted"/>
<evidence type="ECO:0000313" key="3">
    <source>
        <dbReference type="Proteomes" id="UP000727654"/>
    </source>
</evidence>
<evidence type="ECO:0000313" key="2">
    <source>
        <dbReference type="EMBL" id="CAG9184263.1"/>
    </source>
</evidence>
<name>A0ABN7ZFS5_9BURK</name>
<evidence type="ECO:0008006" key="4">
    <source>
        <dbReference type="Google" id="ProtNLM"/>
    </source>
</evidence>
<keyword evidence="3" id="KW-1185">Reference proteome</keyword>
<accession>A0ABN7ZFS5</accession>
<dbReference type="Proteomes" id="UP000727654">
    <property type="component" value="Unassembled WGS sequence"/>
</dbReference>
<evidence type="ECO:0000256" key="1">
    <source>
        <dbReference type="SAM" id="MobiDB-lite"/>
    </source>
</evidence>
<sequence>MRATRKSHNPRGHSRPREPAFRMSVKGNNIMLITFKSHAAQDLIMMRDLAMTLLGIIGKHLGERGVITTEELPRAIQKLEAAVSDAKRNHPAETAVNDGKHEEDDEEPLHLGQRAYPFLDMLRASQREGVDVLWGV</sequence>
<dbReference type="Pfam" id="PF08895">
    <property type="entry name" value="DUF1840"/>
    <property type="match status" value="1"/>
</dbReference>
<comment type="caution">
    <text evidence="2">The sequence shown here is derived from an EMBL/GenBank/DDBJ whole genome shotgun (WGS) entry which is preliminary data.</text>
</comment>
<dbReference type="EMBL" id="CAJZAI010000023">
    <property type="protein sequence ID" value="CAG9184263.1"/>
    <property type="molecule type" value="Genomic_DNA"/>
</dbReference>
<organism evidence="2 3">
    <name type="scientific">Cupriavidus laharis</name>
    <dbReference type="NCBI Taxonomy" id="151654"/>
    <lineage>
        <taxon>Bacteria</taxon>
        <taxon>Pseudomonadati</taxon>
        <taxon>Pseudomonadota</taxon>
        <taxon>Betaproteobacteria</taxon>
        <taxon>Burkholderiales</taxon>
        <taxon>Burkholderiaceae</taxon>
        <taxon>Cupriavidus</taxon>
    </lineage>
</organism>
<dbReference type="InterPro" id="IPR014991">
    <property type="entry name" value="DUF1840"/>
</dbReference>
<feature type="region of interest" description="Disordered" evidence="1">
    <location>
        <begin position="83"/>
        <end position="108"/>
    </location>
</feature>